<dbReference type="AlphaFoldDB" id="A0A0A9CQ08"/>
<reference evidence="1" key="1">
    <citation type="submission" date="2014-09" db="EMBL/GenBank/DDBJ databases">
        <authorList>
            <person name="Magalhaes I.L.F."/>
            <person name="Oliveira U."/>
            <person name="Santos F.R."/>
            <person name="Vidigal T.H.D.A."/>
            <person name="Brescovit A.D."/>
            <person name="Santos A.J."/>
        </authorList>
    </citation>
    <scope>NUCLEOTIDE SEQUENCE</scope>
    <source>
        <tissue evidence="1">Shoot tissue taken approximately 20 cm above the soil surface</tissue>
    </source>
</reference>
<organism evidence="1">
    <name type="scientific">Arundo donax</name>
    <name type="common">Giant reed</name>
    <name type="synonym">Donax arundinaceus</name>
    <dbReference type="NCBI Taxonomy" id="35708"/>
    <lineage>
        <taxon>Eukaryota</taxon>
        <taxon>Viridiplantae</taxon>
        <taxon>Streptophyta</taxon>
        <taxon>Embryophyta</taxon>
        <taxon>Tracheophyta</taxon>
        <taxon>Spermatophyta</taxon>
        <taxon>Magnoliopsida</taxon>
        <taxon>Liliopsida</taxon>
        <taxon>Poales</taxon>
        <taxon>Poaceae</taxon>
        <taxon>PACMAD clade</taxon>
        <taxon>Arundinoideae</taxon>
        <taxon>Arundineae</taxon>
        <taxon>Arundo</taxon>
    </lineage>
</organism>
<sequence>MVKESLLIYFFGSILWKGIPPS</sequence>
<evidence type="ECO:0000313" key="1">
    <source>
        <dbReference type="EMBL" id="JAD78434.1"/>
    </source>
</evidence>
<dbReference type="EMBL" id="GBRH01219461">
    <property type="protein sequence ID" value="JAD78434.1"/>
    <property type="molecule type" value="Transcribed_RNA"/>
</dbReference>
<accession>A0A0A9CQ08</accession>
<proteinExistence type="predicted"/>
<name>A0A0A9CQ08_ARUDO</name>
<reference evidence="1" key="2">
    <citation type="journal article" date="2015" name="Data Brief">
        <title>Shoot transcriptome of the giant reed, Arundo donax.</title>
        <authorList>
            <person name="Barrero R.A."/>
            <person name="Guerrero F.D."/>
            <person name="Moolhuijzen P."/>
            <person name="Goolsby J.A."/>
            <person name="Tidwell J."/>
            <person name="Bellgard S.E."/>
            <person name="Bellgard M.I."/>
        </authorList>
    </citation>
    <scope>NUCLEOTIDE SEQUENCE</scope>
    <source>
        <tissue evidence="1">Shoot tissue taken approximately 20 cm above the soil surface</tissue>
    </source>
</reference>
<protein>
    <submittedName>
        <fullName evidence="1">Uncharacterized protein</fullName>
    </submittedName>
</protein>